<evidence type="ECO:0000313" key="2">
    <source>
        <dbReference type="Proteomes" id="UP000218139"/>
    </source>
</evidence>
<accession>A0A9X6XJD9</accession>
<comment type="caution">
    <text evidence="1">The sequence shown here is derived from an EMBL/GenBank/DDBJ whole genome shotgun (WGS) entry which is preliminary data.</text>
</comment>
<gene>
    <name evidence="1" type="ORF">A8C52_05085</name>
</gene>
<dbReference type="RefSeq" id="WP_086201041.1">
    <property type="nucleotide sequence ID" value="NZ_JBQHSN010000060.1"/>
</dbReference>
<protein>
    <submittedName>
        <fullName evidence="1">Uncharacterized protein</fullName>
    </submittedName>
</protein>
<name>A0A9X6XJD9_9LACO</name>
<organism evidence="1 2">
    <name type="scientific">Ligilactobacillus salivarius</name>
    <dbReference type="NCBI Taxonomy" id="1624"/>
    <lineage>
        <taxon>Bacteria</taxon>
        <taxon>Bacillati</taxon>
        <taxon>Bacillota</taxon>
        <taxon>Bacilli</taxon>
        <taxon>Lactobacillales</taxon>
        <taxon>Lactobacillaceae</taxon>
        <taxon>Ligilactobacillus</taxon>
    </lineage>
</organism>
<sequence>MQNESQEQRFKGYLELAKMPYQQAVDTLKKKYGGAIEDYFTEDSYTSFILGERKTLVKGKSISRTKEGLYCHHVMENQGLNLANKTYLQHFGYPFDWQRKENLVYCDAVEHMILHAIITKETHGSFGYPGYSVFLQPEVLEWYYSGLKPKPTWQVNCYNKAFLNPSQVKQVVQACEKLIDEV</sequence>
<proteinExistence type="predicted"/>
<dbReference type="Proteomes" id="UP000218139">
    <property type="component" value="Unassembled WGS sequence"/>
</dbReference>
<dbReference type="EMBL" id="LXZO01000066">
    <property type="protein sequence ID" value="PAY48304.1"/>
    <property type="molecule type" value="Genomic_DNA"/>
</dbReference>
<reference evidence="1 2" key="1">
    <citation type="submission" date="2016-05" db="EMBL/GenBank/DDBJ databases">
        <authorList>
            <person name="Lee J.-Y."/>
            <person name="Kim E.B."/>
            <person name="Choi Y.-J."/>
        </authorList>
    </citation>
    <scope>NUCLEOTIDE SEQUENCE [LARGE SCALE GENOMIC DNA]</scope>
    <source>
        <strain evidence="1 2">KLA006</strain>
    </source>
</reference>
<evidence type="ECO:0000313" key="1">
    <source>
        <dbReference type="EMBL" id="PAY48304.1"/>
    </source>
</evidence>
<dbReference type="AlphaFoldDB" id="A0A9X6XJD9"/>